<dbReference type="InterPro" id="IPR029058">
    <property type="entry name" value="AB_hydrolase_fold"/>
</dbReference>
<organism evidence="3">
    <name type="scientific">freshwater metagenome</name>
    <dbReference type="NCBI Taxonomy" id="449393"/>
    <lineage>
        <taxon>unclassified sequences</taxon>
        <taxon>metagenomes</taxon>
        <taxon>ecological metagenomes</taxon>
    </lineage>
</organism>
<evidence type="ECO:0000259" key="2">
    <source>
        <dbReference type="Pfam" id="PF00561"/>
    </source>
</evidence>
<keyword evidence="1" id="KW-0378">Hydrolase</keyword>
<name>A0A6J7L0L6_9ZZZZ</name>
<evidence type="ECO:0000313" key="3">
    <source>
        <dbReference type="EMBL" id="CAB4959294.1"/>
    </source>
</evidence>
<protein>
    <submittedName>
        <fullName evidence="3">Unannotated protein</fullName>
    </submittedName>
</protein>
<gene>
    <name evidence="3" type="ORF">UFOPK3772_02087</name>
</gene>
<dbReference type="AlphaFoldDB" id="A0A6J7L0L6"/>
<sequence>MATMTTSDGTAIYFESFGKGRPLVFIPGYSGSTEIWMYQILHLGHAFNCVVYDPRGHGRSDKPIDDYSWQTMAADLNELIEHLQLDDPILVGWSMGGGIAASYALNHRMPAGMVLVAPTLPRFTQAEGLPFGMDDADYDNFIRLESGFTPEFRTSQFAANFFRSELTASAEWLTRLSLAMPPHVGVPYMRTLRHIDLRGRLDELDCPILICHSEHDRVCDPGWTRYLVECMPNAEVSWYTNSGHALMLEEHEKLSEDIAHFTSRAWPPPTGS</sequence>
<dbReference type="SUPFAM" id="SSF53474">
    <property type="entry name" value="alpha/beta-Hydrolases"/>
    <property type="match status" value="1"/>
</dbReference>
<reference evidence="3" key="1">
    <citation type="submission" date="2020-05" db="EMBL/GenBank/DDBJ databases">
        <authorList>
            <person name="Chiriac C."/>
            <person name="Salcher M."/>
            <person name="Ghai R."/>
            <person name="Kavagutti S V."/>
        </authorList>
    </citation>
    <scope>NUCLEOTIDE SEQUENCE</scope>
</reference>
<dbReference type="Pfam" id="PF00561">
    <property type="entry name" value="Abhydrolase_1"/>
    <property type="match status" value="1"/>
</dbReference>
<dbReference type="GO" id="GO:0016020">
    <property type="term" value="C:membrane"/>
    <property type="evidence" value="ECO:0007669"/>
    <property type="project" value="TreeGrafter"/>
</dbReference>
<feature type="domain" description="AB hydrolase-1" evidence="2">
    <location>
        <begin position="22"/>
        <end position="250"/>
    </location>
</feature>
<dbReference type="InterPro" id="IPR050266">
    <property type="entry name" value="AB_hydrolase_sf"/>
</dbReference>
<dbReference type="InterPro" id="IPR000073">
    <property type="entry name" value="AB_hydrolase_1"/>
</dbReference>
<evidence type="ECO:0000256" key="1">
    <source>
        <dbReference type="ARBA" id="ARBA00022801"/>
    </source>
</evidence>
<dbReference type="PANTHER" id="PTHR43798:SF31">
    <property type="entry name" value="AB HYDROLASE SUPERFAMILY PROTEIN YCLE"/>
    <property type="match status" value="1"/>
</dbReference>
<dbReference type="GO" id="GO:0016787">
    <property type="term" value="F:hydrolase activity"/>
    <property type="evidence" value="ECO:0007669"/>
    <property type="project" value="UniProtKB-KW"/>
</dbReference>
<proteinExistence type="predicted"/>
<accession>A0A6J7L0L6</accession>
<dbReference type="Gene3D" id="3.40.50.1820">
    <property type="entry name" value="alpha/beta hydrolase"/>
    <property type="match status" value="1"/>
</dbReference>
<dbReference type="PANTHER" id="PTHR43798">
    <property type="entry name" value="MONOACYLGLYCEROL LIPASE"/>
    <property type="match status" value="1"/>
</dbReference>
<dbReference type="EMBL" id="CAFBNE010000070">
    <property type="protein sequence ID" value="CAB4959294.1"/>
    <property type="molecule type" value="Genomic_DNA"/>
</dbReference>